<dbReference type="AlphaFoldDB" id="A0A934RA00"/>
<keyword evidence="3" id="KW-1185">Reference proteome</keyword>
<dbReference type="EMBL" id="JAENII010000001">
    <property type="protein sequence ID" value="MBK1825792.1"/>
    <property type="molecule type" value="Genomic_DNA"/>
</dbReference>
<gene>
    <name evidence="2" type="ORF">JIN81_02070</name>
</gene>
<evidence type="ECO:0000313" key="2">
    <source>
        <dbReference type="EMBL" id="MBK1825792.1"/>
    </source>
</evidence>
<dbReference type="Proteomes" id="UP000658278">
    <property type="component" value="Unassembled WGS sequence"/>
</dbReference>
<evidence type="ECO:0000256" key="1">
    <source>
        <dbReference type="SAM" id="MobiDB-lite"/>
    </source>
</evidence>
<accession>A0A934RA00</accession>
<comment type="caution">
    <text evidence="2">The sequence shown here is derived from an EMBL/GenBank/DDBJ whole genome shotgun (WGS) entry which is preliminary data.</text>
</comment>
<proteinExistence type="predicted"/>
<feature type="compositionally biased region" description="Basic and acidic residues" evidence="1">
    <location>
        <begin position="7"/>
        <end position="21"/>
    </location>
</feature>
<protein>
    <submittedName>
        <fullName evidence="2">Uncharacterized protein</fullName>
    </submittedName>
</protein>
<organism evidence="2 3">
    <name type="scientific">Haloferula rosea</name>
    <dbReference type="NCBI Taxonomy" id="490093"/>
    <lineage>
        <taxon>Bacteria</taxon>
        <taxon>Pseudomonadati</taxon>
        <taxon>Verrucomicrobiota</taxon>
        <taxon>Verrucomicrobiia</taxon>
        <taxon>Verrucomicrobiales</taxon>
        <taxon>Verrucomicrobiaceae</taxon>
        <taxon>Haloferula</taxon>
    </lineage>
</organism>
<evidence type="ECO:0000313" key="3">
    <source>
        <dbReference type="Proteomes" id="UP000658278"/>
    </source>
</evidence>
<sequence length="122" mass="14288">MSPPMSSERDKGDQPVDRMMDDWGLSNHDLVDASPEQLTHKQVQRARKGRVLTLAMMQKMARSLNIAVWYRLTKEEREQYFEYLHRHLFNYAKGYDEAFDDPNKELMAAVKGRDGKIISREA</sequence>
<feature type="region of interest" description="Disordered" evidence="1">
    <location>
        <begin position="1"/>
        <end position="45"/>
    </location>
</feature>
<reference evidence="2" key="1">
    <citation type="submission" date="2021-01" db="EMBL/GenBank/DDBJ databases">
        <title>Modified the classification status of verrucomicrobia.</title>
        <authorList>
            <person name="Feng X."/>
        </authorList>
    </citation>
    <scope>NUCLEOTIDE SEQUENCE</scope>
    <source>
        <strain evidence="2">KCTC 22201</strain>
    </source>
</reference>
<name>A0A934RA00_9BACT</name>